<dbReference type="InterPro" id="IPR002035">
    <property type="entry name" value="VWF_A"/>
</dbReference>
<evidence type="ECO:0000313" key="4">
    <source>
        <dbReference type="Proteomes" id="UP000218627"/>
    </source>
</evidence>
<feature type="region of interest" description="Disordered" evidence="1">
    <location>
        <begin position="334"/>
        <end position="355"/>
    </location>
</feature>
<dbReference type="Proteomes" id="UP000218627">
    <property type="component" value="Unassembled WGS sequence"/>
</dbReference>
<protein>
    <submittedName>
        <fullName evidence="3">von Willebrand factor type A domain-containing protein</fullName>
    </submittedName>
</protein>
<dbReference type="SMART" id="SM00327">
    <property type="entry name" value="VWA"/>
    <property type="match status" value="1"/>
</dbReference>
<dbReference type="RefSeq" id="WP_096602688.1">
    <property type="nucleotide sequence ID" value="NZ_OBEN01000008.1"/>
</dbReference>
<gene>
    <name evidence="3" type="ORF">SAMN06265353_1352</name>
</gene>
<name>A0A285P0W3_9AQUI</name>
<proteinExistence type="predicted"/>
<evidence type="ECO:0000256" key="1">
    <source>
        <dbReference type="SAM" id="MobiDB-lite"/>
    </source>
</evidence>
<dbReference type="AlphaFoldDB" id="A0A285P0W3"/>
<dbReference type="InterPro" id="IPR051928">
    <property type="entry name" value="NorD/CobT"/>
</dbReference>
<dbReference type="InterPro" id="IPR036465">
    <property type="entry name" value="vWFA_dom_sf"/>
</dbReference>
<accession>A0A285P0W3</accession>
<dbReference type="CDD" id="cd00198">
    <property type="entry name" value="vWFA"/>
    <property type="match status" value="1"/>
</dbReference>
<organism evidence="3 4">
    <name type="scientific">Hydrogenobacter hydrogenophilus</name>
    <dbReference type="NCBI Taxonomy" id="35835"/>
    <lineage>
        <taxon>Bacteria</taxon>
        <taxon>Pseudomonadati</taxon>
        <taxon>Aquificota</taxon>
        <taxon>Aquificia</taxon>
        <taxon>Aquificales</taxon>
        <taxon>Aquificaceae</taxon>
        <taxon>Hydrogenobacter</taxon>
    </lineage>
</organism>
<dbReference type="Gene3D" id="3.40.50.410">
    <property type="entry name" value="von Willebrand factor, type A domain"/>
    <property type="match status" value="1"/>
</dbReference>
<evidence type="ECO:0000259" key="2">
    <source>
        <dbReference type="PROSITE" id="PS50234"/>
    </source>
</evidence>
<dbReference type="OrthoDB" id="9533at2"/>
<dbReference type="Pfam" id="PF13519">
    <property type="entry name" value="VWA_2"/>
    <property type="match status" value="1"/>
</dbReference>
<dbReference type="PANTHER" id="PTHR41248">
    <property type="entry name" value="NORD PROTEIN"/>
    <property type="match status" value="1"/>
</dbReference>
<feature type="domain" description="VWFA" evidence="2">
    <location>
        <begin position="438"/>
        <end position="583"/>
    </location>
</feature>
<feature type="compositionally biased region" description="Basic and acidic residues" evidence="1">
    <location>
        <begin position="346"/>
        <end position="355"/>
    </location>
</feature>
<sequence>MREKWKTISSLLENEFDLIVQASYEGWGAGYDPKFLPLVEMWARGELDEVPPNVKRPVGVVFGIPDLVRKSEDYIINAIRHEISYLLSTELSLWRLGQREFFRFGYQPTAFLVLYSVLESVKTDERILKEHPESIHVLRRRYQEILSELKGFYPYHEFALGFLRLWLSKHEEIDQSVRKQVISLEDFLKEYITVNGVQAYSMLMEIAFGKYRVLIEESAELNYIDMLIDEAQGKKKEGHKGRIMTDILKKLPEEDQKVISTYQSAGDMPQDLKKNILKKLRSLPDWMRDYIKQMSYISLLEKDLEFLGHFLPKTLQTEVEHRGFVSFILKGWEDSSSEGPGFSQKDTQESEKDKKYKKEYGLNQEEFKKYQSLMRSIAPFVESMKRKFSALIPQTEEGWYWGYLHGRRIDYKKMHVEIPTGRGRIYQRRIIPEKKQLAFKLLLDISSSMRKEDKIESAIRSLLLFSETLHDMNMPFSITAFSDRVLSIKSFEEDYKTARAKIVELKNMLGGGTNIEKALLVSSEDLEIFCKKHRMKGVMIVFSDGEPTKGLKGDALKDLIRQLKSRFPLIGVGAGELRNFVEEYFEKTGIRVKDVSMLPSAFLFVMENQFRRLLSAS</sequence>
<keyword evidence="4" id="KW-1185">Reference proteome</keyword>
<dbReference type="EMBL" id="OBEN01000008">
    <property type="protein sequence ID" value="SNZ15372.1"/>
    <property type="molecule type" value="Genomic_DNA"/>
</dbReference>
<dbReference type="PROSITE" id="PS50234">
    <property type="entry name" value="VWFA"/>
    <property type="match status" value="1"/>
</dbReference>
<dbReference type="SUPFAM" id="SSF53300">
    <property type="entry name" value="vWA-like"/>
    <property type="match status" value="1"/>
</dbReference>
<dbReference type="PANTHER" id="PTHR41248:SF1">
    <property type="entry name" value="NORD PROTEIN"/>
    <property type="match status" value="1"/>
</dbReference>
<evidence type="ECO:0000313" key="3">
    <source>
        <dbReference type="EMBL" id="SNZ15372.1"/>
    </source>
</evidence>
<reference evidence="4" key="1">
    <citation type="submission" date="2017-09" db="EMBL/GenBank/DDBJ databases">
        <authorList>
            <person name="Varghese N."/>
            <person name="Submissions S."/>
        </authorList>
    </citation>
    <scope>NUCLEOTIDE SEQUENCE [LARGE SCALE GENOMIC DNA]</scope>
    <source>
        <strain evidence="4">DSM 2913</strain>
    </source>
</reference>